<sequence length="66" mass="7976">MSSNKIRFTMMSSLLLTAMYLLFYMVSFLKQLGHQSFSFFPLHQHWYIYHIKIVIIILCQRTLKES</sequence>
<evidence type="ECO:0000313" key="2">
    <source>
        <dbReference type="EMBL" id="KAL0091587.1"/>
    </source>
</evidence>
<gene>
    <name evidence="2" type="ORF">J3Q64DRAFT_1724421</name>
</gene>
<feature type="transmembrane region" description="Helical" evidence="1">
    <location>
        <begin position="7"/>
        <end position="26"/>
    </location>
</feature>
<evidence type="ECO:0000313" key="3">
    <source>
        <dbReference type="Proteomes" id="UP001448207"/>
    </source>
</evidence>
<accession>A0ABR3B695</accession>
<keyword evidence="3" id="KW-1185">Reference proteome</keyword>
<protein>
    <submittedName>
        <fullName evidence="2">Uncharacterized protein</fullName>
    </submittedName>
</protein>
<keyword evidence="1" id="KW-1133">Transmembrane helix</keyword>
<comment type="caution">
    <text evidence="2">The sequence shown here is derived from an EMBL/GenBank/DDBJ whole genome shotgun (WGS) entry which is preliminary data.</text>
</comment>
<reference evidence="2 3" key="1">
    <citation type="submission" date="2024-04" db="EMBL/GenBank/DDBJ databases">
        <title>Symmetric and asymmetric DNA N6-adenine methylation regulates different biological responses in Mucorales.</title>
        <authorList>
            <consortium name="Lawrence Berkeley National Laboratory"/>
            <person name="Lax C."/>
            <person name="Mondo S.J."/>
            <person name="Osorio-Concepcion M."/>
            <person name="Muszewska A."/>
            <person name="Corrochano-Luque M."/>
            <person name="Gutierrez G."/>
            <person name="Riley R."/>
            <person name="Lipzen A."/>
            <person name="Guo J."/>
            <person name="Hundley H."/>
            <person name="Amirebrahimi M."/>
            <person name="Ng V."/>
            <person name="Lorenzo-Gutierrez D."/>
            <person name="Binder U."/>
            <person name="Yang J."/>
            <person name="Song Y."/>
            <person name="Canovas D."/>
            <person name="Navarro E."/>
            <person name="Freitag M."/>
            <person name="Gabaldon T."/>
            <person name="Grigoriev I.V."/>
            <person name="Corrochano L.M."/>
            <person name="Nicolas F.E."/>
            <person name="Garre V."/>
        </authorList>
    </citation>
    <scope>NUCLEOTIDE SEQUENCE [LARGE SCALE GENOMIC DNA]</scope>
    <source>
        <strain evidence="2 3">L51</strain>
    </source>
</reference>
<proteinExistence type="predicted"/>
<name>A0ABR3B695_PHYBL</name>
<organism evidence="2 3">
    <name type="scientific">Phycomyces blakesleeanus</name>
    <dbReference type="NCBI Taxonomy" id="4837"/>
    <lineage>
        <taxon>Eukaryota</taxon>
        <taxon>Fungi</taxon>
        <taxon>Fungi incertae sedis</taxon>
        <taxon>Mucoromycota</taxon>
        <taxon>Mucoromycotina</taxon>
        <taxon>Mucoromycetes</taxon>
        <taxon>Mucorales</taxon>
        <taxon>Phycomycetaceae</taxon>
        <taxon>Phycomyces</taxon>
    </lineage>
</organism>
<feature type="transmembrane region" description="Helical" evidence="1">
    <location>
        <begin position="46"/>
        <end position="63"/>
    </location>
</feature>
<keyword evidence="1" id="KW-0472">Membrane</keyword>
<dbReference type="EMBL" id="JBCLYO010000003">
    <property type="protein sequence ID" value="KAL0091587.1"/>
    <property type="molecule type" value="Genomic_DNA"/>
</dbReference>
<evidence type="ECO:0000256" key="1">
    <source>
        <dbReference type="SAM" id="Phobius"/>
    </source>
</evidence>
<dbReference type="Proteomes" id="UP001448207">
    <property type="component" value="Unassembled WGS sequence"/>
</dbReference>
<keyword evidence="1" id="KW-0812">Transmembrane</keyword>